<gene>
    <name evidence="6" type="ORF">R5R35_008706</name>
</gene>
<keyword evidence="1 2" id="KW-0482">Metalloprotease</keyword>
<keyword evidence="1 2" id="KW-0378">Hydrolase</keyword>
<dbReference type="Pfam" id="PF01400">
    <property type="entry name" value="Astacin"/>
    <property type="match status" value="1"/>
</dbReference>
<comment type="caution">
    <text evidence="6">The sequence shown here is derived from an EMBL/GenBank/DDBJ whole genome shotgun (WGS) entry which is preliminary data.</text>
</comment>
<evidence type="ECO:0000259" key="4">
    <source>
        <dbReference type="PROSITE" id="PS50060"/>
    </source>
</evidence>
<feature type="compositionally biased region" description="Low complexity" evidence="3">
    <location>
        <begin position="386"/>
        <end position="402"/>
    </location>
</feature>
<evidence type="ECO:0000313" key="7">
    <source>
        <dbReference type="Proteomes" id="UP001378592"/>
    </source>
</evidence>
<name>A0AAN9Z3N0_9ORTH</name>
<dbReference type="PROSITE" id="PS51864">
    <property type="entry name" value="ASTACIN"/>
    <property type="match status" value="1"/>
</dbReference>
<dbReference type="InterPro" id="IPR000998">
    <property type="entry name" value="MAM_dom"/>
</dbReference>
<dbReference type="SMART" id="SM00137">
    <property type="entry name" value="MAM"/>
    <property type="match status" value="1"/>
</dbReference>
<dbReference type="CDD" id="cd04280">
    <property type="entry name" value="ZnMc_astacin_like"/>
    <property type="match status" value="1"/>
</dbReference>
<feature type="compositionally biased region" description="Pro residues" evidence="3">
    <location>
        <begin position="375"/>
        <end position="385"/>
    </location>
</feature>
<dbReference type="InterPro" id="IPR013320">
    <property type="entry name" value="ConA-like_dom_sf"/>
</dbReference>
<feature type="active site" evidence="1">
    <location>
        <position position="101"/>
    </location>
</feature>
<dbReference type="GO" id="GO:0008270">
    <property type="term" value="F:zinc ion binding"/>
    <property type="evidence" value="ECO:0007669"/>
    <property type="project" value="UniProtKB-UniRule"/>
</dbReference>
<dbReference type="PROSITE" id="PS50060">
    <property type="entry name" value="MAM_2"/>
    <property type="match status" value="1"/>
</dbReference>
<dbReference type="SUPFAM" id="SSF55486">
    <property type="entry name" value="Metalloproteases ('zincins'), catalytic domain"/>
    <property type="match status" value="1"/>
</dbReference>
<keyword evidence="1 2" id="KW-0479">Metal-binding</keyword>
<organism evidence="6 7">
    <name type="scientific">Gryllus longicercus</name>
    <dbReference type="NCBI Taxonomy" id="2509291"/>
    <lineage>
        <taxon>Eukaryota</taxon>
        <taxon>Metazoa</taxon>
        <taxon>Ecdysozoa</taxon>
        <taxon>Arthropoda</taxon>
        <taxon>Hexapoda</taxon>
        <taxon>Insecta</taxon>
        <taxon>Pterygota</taxon>
        <taxon>Neoptera</taxon>
        <taxon>Polyneoptera</taxon>
        <taxon>Orthoptera</taxon>
        <taxon>Ensifera</taxon>
        <taxon>Gryllidea</taxon>
        <taxon>Grylloidea</taxon>
        <taxon>Gryllidae</taxon>
        <taxon>Gryllinae</taxon>
        <taxon>Gryllus</taxon>
    </lineage>
</organism>
<evidence type="ECO:0000256" key="3">
    <source>
        <dbReference type="SAM" id="MobiDB-lite"/>
    </source>
</evidence>
<comment type="caution">
    <text evidence="1">Lacks conserved residue(s) required for the propagation of feature annotation.</text>
</comment>
<dbReference type="InterPro" id="IPR034035">
    <property type="entry name" value="Astacin-like_dom"/>
</dbReference>
<dbReference type="Pfam" id="PF00629">
    <property type="entry name" value="MAM"/>
    <property type="match status" value="1"/>
</dbReference>
<dbReference type="EMBL" id="JAZDUA010000303">
    <property type="protein sequence ID" value="KAK7861734.1"/>
    <property type="molecule type" value="Genomic_DNA"/>
</dbReference>
<dbReference type="SUPFAM" id="SSF49899">
    <property type="entry name" value="Concanavalin A-like lectins/glucanases"/>
    <property type="match status" value="1"/>
</dbReference>
<keyword evidence="7" id="KW-1185">Reference proteome</keyword>
<sequence length="446" mass="49646">MKNAIADENMLWPYANIIYKTEDSVGCPESPQCEILMKAMEHYHQKSCVRFKEWTGERDYVKIFFNPDSGACWSPVGRTGEGEQLLSLGQRCWYLGIVVHELGHAVGFWHEMNRPDRDAWIHIFWRNILPGFESAFAMHDAASVNTLGERFDYRSIMMYDEYAFSKDGTSPTIQPTQPGVTIGPIWRKPGLSASDVRRVHKLYNCQGNQPKPGFPVDVVCDFDEHTCGFKNGGSAVWAWHNSTRSDGFVYSTCEKAGSTPGYFLSVNFHASPEASRGCVRFWHLLRSEEDLVLQLSQAHLDRVTQLSYDPDAAKDLWESQVSTGQWTHVEVPIDISRPFKLVFMSVFSETCQHGTIALDDVEVLYRPCSGASGPMAPPPSPPEAPPTTTTTSATTTTGTAATPTPPPPLPPLGPRPAIMQPKPPRAPAPGEEDEPPQLPTHPHNHL</sequence>
<evidence type="ECO:0000256" key="1">
    <source>
        <dbReference type="PROSITE-ProRule" id="PRU01211"/>
    </source>
</evidence>
<comment type="cofactor">
    <cofactor evidence="1 2">
        <name>Zn(2+)</name>
        <dbReference type="ChEBI" id="CHEBI:29105"/>
    </cofactor>
    <text evidence="1 2">Binds 1 zinc ion per subunit.</text>
</comment>
<dbReference type="SMART" id="SM00235">
    <property type="entry name" value="ZnMc"/>
    <property type="match status" value="1"/>
</dbReference>
<dbReference type="Proteomes" id="UP001378592">
    <property type="component" value="Unassembled WGS sequence"/>
</dbReference>
<dbReference type="Gene3D" id="3.40.390.10">
    <property type="entry name" value="Collagenase (Catalytic Domain)"/>
    <property type="match status" value="1"/>
</dbReference>
<feature type="binding site" evidence="1">
    <location>
        <position position="104"/>
    </location>
    <ligand>
        <name>Zn(2+)</name>
        <dbReference type="ChEBI" id="CHEBI:29105"/>
        <note>catalytic</note>
    </ligand>
</feature>
<feature type="domain" description="MAM" evidence="4">
    <location>
        <begin position="218"/>
        <end position="370"/>
    </location>
</feature>
<dbReference type="PANTHER" id="PTHR10127">
    <property type="entry name" value="DISCOIDIN, CUB, EGF, LAMININ , AND ZINC METALLOPROTEASE DOMAIN CONTAINING"/>
    <property type="match status" value="1"/>
</dbReference>
<dbReference type="Gene3D" id="2.60.120.200">
    <property type="match status" value="1"/>
</dbReference>
<evidence type="ECO:0000256" key="2">
    <source>
        <dbReference type="RuleBase" id="RU361183"/>
    </source>
</evidence>
<accession>A0AAN9Z3N0</accession>
<dbReference type="EC" id="3.4.24.-" evidence="2"/>
<feature type="domain" description="Peptidase M12A" evidence="5">
    <location>
        <begin position="3"/>
        <end position="206"/>
    </location>
</feature>
<keyword evidence="1 2" id="KW-0645">Protease</keyword>
<feature type="compositionally biased region" description="Pro residues" evidence="3">
    <location>
        <begin position="403"/>
        <end position="414"/>
    </location>
</feature>
<protein>
    <recommendedName>
        <fullName evidence="2">Metalloendopeptidase</fullName>
        <ecNumber evidence="2">3.4.24.-</ecNumber>
    </recommendedName>
</protein>
<feature type="binding site" evidence="1">
    <location>
        <position position="100"/>
    </location>
    <ligand>
        <name>Zn(2+)</name>
        <dbReference type="ChEBI" id="CHEBI:29105"/>
        <note>catalytic</note>
    </ligand>
</feature>
<feature type="binding site" evidence="1">
    <location>
        <position position="110"/>
    </location>
    <ligand>
        <name>Zn(2+)</name>
        <dbReference type="ChEBI" id="CHEBI:29105"/>
        <note>catalytic</note>
    </ligand>
</feature>
<dbReference type="InterPro" id="IPR006026">
    <property type="entry name" value="Peptidase_Metallo"/>
</dbReference>
<dbReference type="GO" id="GO:0004222">
    <property type="term" value="F:metalloendopeptidase activity"/>
    <property type="evidence" value="ECO:0007669"/>
    <property type="project" value="UniProtKB-UniRule"/>
</dbReference>
<dbReference type="InterPro" id="IPR001506">
    <property type="entry name" value="Peptidase_M12A"/>
</dbReference>
<reference evidence="6 7" key="1">
    <citation type="submission" date="2024-03" db="EMBL/GenBank/DDBJ databases">
        <title>The genome assembly and annotation of the cricket Gryllus longicercus Weissman &amp; Gray.</title>
        <authorList>
            <person name="Szrajer S."/>
            <person name="Gray D."/>
            <person name="Ylla G."/>
        </authorList>
    </citation>
    <scope>NUCLEOTIDE SEQUENCE [LARGE SCALE GENOMIC DNA]</scope>
    <source>
        <strain evidence="6">DAG 2021-001</strain>
        <tissue evidence="6">Whole body minus gut</tissue>
    </source>
</reference>
<dbReference type="InterPro" id="IPR024079">
    <property type="entry name" value="MetalloPept_cat_dom_sf"/>
</dbReference>
<dbReference type="GO" id="GO:0016020">
    <property type="term" value="C:membrane"/>
    <property type="evidence" value="ECO:0007669"/>
    <property type="project" value="InterPro"/>
</dbReference>
<dbReference type="PANTHER" id="PTHR10127:SF850">
    <property type="entry name" value="METALLOENDOPEPTIDASE"/>
    <property type="match status" value="1"/>
</dbReference>
<keyword evidence="1 2" id="KW-0862">Zinc</keyword>
<dbReference type="GO" id="GO:0006508">
    <property type="term" value="P:proteolysis"/>
    <property type="evidence" value="ECO:0007669"/>
    <property type="project" value="UniProtKB-KW"/>
</dbReference>
<evidence type="ECO:0000259" key="5">
    <source>
        <dbReference type="PROSITE" id="PS51864"/>
    </source>
</evidence>
<dbReference type="PRINTS" id="PR00480">
    <property type="entry name" value="ASTACIN"/>
</dbReference>
<evidence type="ECO:0000313" key="6">
    <source>
        <dbReference type="EMBL" id="KAK7861734.1"/>
    </source>
</evidence>
<feature type="region of interest" description="Disordered" evidence="3">
    <location>
        <begin position="371"/>
        <end position="446"/>
    </location>
</feature>
<proteinExistence type="predicted"/>
<dbReference type="AlphaFoldDB" id="A0AAN9Z3N0"/>